<proteinExistence type="predicted"/>
<organism evidence="7 8">
    <name type="scientific">Flaviflagellibacter deserti</name>
    <dbReference type="NCBI Taxonomy" id="2267266"/>
    <lineage>
        <taxon>Bacteria</taxon>
        <taxon>Pseudomonadati</taxon>
        <taxon>Pseudomonadota</taxon>
        <taxon>Alphaproteobacteria</taxon>
        <taxon>Hyphomicrobiales</taxon>
        <taxon>Flaviflagellibacter</taxon>
    </lineage>
</organism>
<dbReference type="SUPFAM" id="SSF53448">
    <property type="entry name" value="Nucleotide-diphospho-sugar transferases"/>
    <property type="match status" value="1"/>
</dbReference>
<dbReference type="RefSeq" id="WP_162799571.1">
    <property type="nucleotide sequence ID" value="NZ_JBHSJF010000001.1"/>
</dbReference>
<comment type="subcellular location">
    <subcellularLocation>
        <location evidence="1">Cell membrane</location>
    </subcellularLocation>
</comment>
<dbReference type="InterPro" id="IPR001173">
    <property type="entry name" value="Glyco_trans_2-like"/>
</dbReference>
<evidence type="ECO:0000259" key="6">
    <source>
        <dbReference type="Pfam" id="PF00535"/>
    </source>
</evidence>
<evidence type="ECO:0000313" key="8">
    <source>
        <dbReference type="Proteomes" id="UP001595796"/>
    </source>
</evidence>
<name>A0ABV9YVP6_9HYPH</name>
<accession>A0ABV9YVP6</accession>
<evidence type="ECO:0000256" key="4">
    <source>
        <dbReference type="ARBA" id="ARBA00022679"/>
    </source>
</evidence>
<comment type="caution">
    <text evidence="7">The sequence shown here is derived from an EMBL/GenBank/DDBJ whole genome shotgun (WGS) entry which is preliminary data.</text>
</comment>
<keyword evidence="4 7" id="KW-0808">Transferase</keyword>
<dbReference type="PANTHER" id="PTHR43646">
    <property type="entry name" value="GLYCOSYLTRANSFERASE"/>
    <property type="match status" value="1"/>
</dbReference>
<keyword evidence="2" id="KW-1003">Cell membrane</keyword>
<dbReference type="InterPro" id="IPR029044">
    <property type="entry name" value="Nucleotide-diphossugar_trans"/>
</dbReference>
<keyword evidence="8" id="KW-1185">Reference proteome</keyword>
<evidence type="ECO:0000313" key="7">
    <source>
        <dbReference type="EMBL" id="MFC5066706.1"/>
    </source>
</evidence>
<keyword evidence="3 7" id="KW-0328">Glycosyltransferase</keyword>
<feature type="domain" description="Glycosyltransferase 2-like" evidence="6">
    <location>
        <begin position="3"/>
        <end position="119"/>
    </location>
</feature>
<dbReference type="Proteomes" id="UP001595796">
    <property type="component" value="Unassembled WGS sequence"/>
</dbReference>
<keyword evidence="5" id="KW-0472">Membrane</keyword>
<gene>
    <name evidence="7" type="ORF">ACFPFW_01590</name>
</gene>
<sequence>MISVVIPTLNDEEALVGTLGSLVSAAADGSVREVIVVDGGSTDGTRVIAEGSGCTFIKGPLPREQRLSIGTQAAKGPWLMFLSPGAEMEEGWFREARQFIERAERQDSVHNRAAVFKLVVGEPRGFLRELPGAIRRSLSAQPAGRHGLLIHRAFYSKIGGFRQIPAVEYVDLARRIGRGRMVRLRSSLFISPAAADAADLGHGARRLISSGLLALRVPASLVGRLYG</sequence>
<dbReference type="EMBL" id="JBHSJF010000001">
    <property type="protein sequence ID" value="MFC5066706.1"/>
    <property type="molecule type" value="Genomic_DNA"/>
</dbReference>
<evidence type="ECO:0000256" key="5">
    <source>
        <dbReference type="ARBA" id="ARBA00023136"/>
    </source>
</evidence>
<dbReference type="EC" id="2.4.-.-" evidence="7"/>
<dbReference type="PANTHER" id="PTHR43646:SF2">
    <property type="entry name" value="GLYCOSYLTRANSFERASE 2-LIKE DOMAIN-CONTAINING PROTEIN"/>
    <property type="match status" value="1"/>
</dbReference>
<evidence type="ECO:0000256" key="3">
    <source>
        <dbReference type="ARBA" id="ARBA00022676"/>
    </source>
</evidence>
<dbReference type="Pfam" id="PF00535">
    <property type="entry name" value="Glycos_transf_2"/>
    <property type="match status" value="1"/>
</dbReference>
<protein>
    <submittedName>
        <fullName evidence="7">Glycosyltransferase</fullName>
        <ecNumber evidence="7">2.4.-.-</ecNumber>
    </submittedName>
</protein>
<evidence type="ECO:0000256" key="1">
    <source>
        <dbReference type="ARBA" id="ARBA00004236"/>
    </source>
</evidence>
<reference evidence="8" key="1">
    <citation type="journal article" date="2019" name="Int. J. Syst. Evol. Microbiol.">
        <title>The Global Catalogue of Microorganisms (GCM) 10K type strain sequencing project: providing services to taxonomists for standard genome sequencing and annotation.</title>
        <authorList>
            <consortium name="The Broad Institute Genomics Platform"/>
            <consortium name="The Broad Institute Genome Sequencing Center for Infectious Disease"/>
            <person name="Wu L."/>
            <person name="Ma J."/>
        </authorList>
    </citation>
    <scope>NUCLEOTIDE SEQUENCE [LARGE SCALE GENOMIC DNA]</scope>
    <source>
        <strain evidence="8">CGMCC 1.16444</strain>
    </source>
</reference>
<dbReference type="Gene3D" id="3.90.550.10">
    <property type="entry name" value="Spore Coat Polysaccharide Biosynthesis Protein SpsA, Chain A"/>
    <property type="match status" value="1"/>
</dbReference>
<evidence type="ECO:0000256" key="2">
    <source>
        <dbReference type="ARBA" id="ARBA00022475"/>
    </source>
</evidence>
<dbReference type="GO" id="GO:0016757">
    <property type="term" value="F:glycosyltransferase activity"/>
    <property type="evidence" value="ECO:0007669"/>
    <property type="project" value="UniProtKB-KW"/>
</dbReference>